<evidence type="ECO:0000313" key="3">
    <source>
        <dbReference type="Proteomes" id="UP000837932"/>
    </source>
</evidence>
<name>A0ABM9AVI5_9BACT</name>
<protein>
    <submittedName>
        <fullName evidence="2">Uncharacterized protein</fullName>
    </submittedName>
</protein>
<dbReference type="Proteomes" id="UP000837932">
    <property type="component" value="Unassembled WGS sequence"/>
</dbReference>
<organism evidence="2 3">
    <name type="scientific">Emticicia aquatica</name>
    <dbReference type="NCBI Taxonomy" id="1681835"/>
    <lineage>
        <taxon>Bacteria</taxon>
        <taxon>Pseudomonadati</taxon>
        <taxon>Bacteroidota</taxon>
        <taxon>Cytophagia</taxon>
        <taxon>Cytophagales</taxon>
        <taxon>Leadbetterellaceae</taxon>
        <taxon>Emticicia</taxon>
    </lineage>
</organism>
<keyword evidence="3" id="KW-1185">Reference proteome</keyword>
<keyword evidence="1" id="KW-1133">Transmembrane helix</keyword>
<dbReference type="EMBL" id="CAKLPY010000005">
    <property type="protein sequence ID" value="CAH0997689.1"/>
    <property type="molecule type" value="Genomic_DNA"/>
</dbReference>
<keyword evidence="1" id="KW-0472">Membrane</keyword>
<comment type="caution">
    <text evidence="2">The sequence shown here is derived from an EMBL/GenBank/DDBJ whole genome shotgun (WGS) entry which is preliminary data.</text>
</comment>
<evidence type="ECO:0000256" key="1">
    <source>
        <dbReference type="SAM" id="Phobius"/>
    </source>
</evidence>
<feature type="transmembrane region" description="Helical" evidence="1">
    <location>
        <begin position="14"/>
        <end position="35"/>
    </location>
</feature>
<proteinExistence type="predicted"/>
<gene>
    <name evidence="2" type="ORF">EMA8858_03823</name>
</gene>
<reference evidence="2" key="1">
    <citation type="submission" date="2021-12" db="EMBL/GenBank/DDBJ databases">
        <authorList>
            <person name="Rodrigo-Torres L."/>
            <person name="Arahal R. D."/>
            <person name="Lucena T."/>
        </authorList>
    </citation>
    <scope>NUCLEOTIDE SEQUENCE</scope>
    <source>
        <strain evidence="2">CECT 8858</strain>
    </source>
</reference>
<evidence type="ECO:0000313" key="2">
    <source>
        <dbReference type="EMBL" id="CAH0997689.1"/>
    </source>
</evidence>
<sequence>MNLLKTNPKGYTHVFYRILFSITIILWLTIMAILCC</sequence>
<accession>A0ABM9AVI5</accession>
<keyword evidence="1" id="KW-0812">Transmembrane</keyword>